<name>A0A4R5WDF7_MYCMU</name>
<proteinExistence type="predicted"/>
<comment type="caution">
    <text evidence="2">The sequence shown here is derived from an EMBL/GenBank/DDBJ whole genome shotgun (WGS) entry which is preliminary data.</text>
</comment>
<dbReference type="SUPFAM" id="SSF55347">
    <property type="entry name" value="Glyceraldehyde-3-phosphate dehydrogenase-like, C-terminal domain"/>
    <property type="match status" value="1"/>
</dbReference>
<organism evidence="2 3">
    <name type="scientific">Mycolicibacterium mucogenicum</name>
    <name type="common">Mycobacterium mucogenicum</name>
    <dbReference type="NCBI Taxonomy" id="56689"/>
    <lineage>
        <taxon>Bacteria</taxon>
        <taxon>Bacillati</taxon>
        <taxon>Actinomycetota</taxon>
        <taxon>Actinomycetes</taxon>
        <taxon>Mycobacteriales</taxon>
        <taxon>Mycobacteriaceae</taxon>
        <taxon>Mycolicibacterium</taxon>
    </lineage>
</organism>
<dbReference type="CDD" id="cd23933">
    <property type="entry name" value="ALDH_C"/>
    <property type="match status" value="1"/>
</dbReference>
<protein>
    <recommendedName>
        <fullName evidence="1">Acetaldehyde dehydrogenase C-terminal domain-containing protein</fullName>
    </recommendedName>
</protein>
<gene>
    <name evidence="2" type="ORF">EUA03_17285</name>
</gene>
<dbReference type="RefSeq" id="WP_061003457.1">
    <property type="nucleotide sequence ID" value="NZ_LSKA01000271.1"/>
</dbReference>
<sequence length="151" mass="15464">MTPSAGTTAPIIAAVAKSGSVTYAEIVSSIPACSAGPDIRAGVDDLIETTCTAIQNVGARHAKVISLLSPSPATRYTVYCLVDGAADHAAIERDIHTAVQRISAEVPGFRLKQAVQFESIGPIHIPEIGTFAGTRVTALVEVAAQNAGAPT</sequence>
<dbReference type="Proteomes" id="UP000294929">
    <property type="component" value="Unassembled WGS sequence"/>
</dbReference>
<dbReference type="AlphaFoldDB" id="A0A4R5WDF7"/>
<reference evidence="2 3" key="1">
    <citation type="submission" date="2019-01" db="EMBL/GenBank/DDBJ databases">
        <title>High-quality-draft genome sequences of five non-tuberculosis mycobacteriaceae isolated from a nosocomial environment.</title>
        <authorList>
            <person name="Tiago I."/>
            <person name="Alarico S."/>
            <person name="Pereira S.G."/>
            <person name="Coelho C."/>
            <person name="Maranha A."/>
            <person name="Empadinhas N."/>
        </authorList>
    </citation>
    <scope>NUCLEOTIDE SEQUENCE [LARGE SCALE GENOMIC DNA]</scope>
    <source>
        <strain evidence="2 3">24AIII</strain>
    </source>
</reference>
<dbReference type="InterPro" id="IPR015426">
    <property type="entry name" value="Acetylaldehyde_DH_C"/>
</dbReference>
<accession>A0A4R5WDF7</accession>
<dbReference type="Gene3D" id="3.30.360.10">
    <property type="entry name" value="Dihydrodipicolinate Reductase, domain 2"/>
    <property type="match status" value="1"/>
</dbReference>
<dbReference type="EMBL" id="SDLO01000013">
    <property type="protein sequence ID" value="TDK87683.1"/>
    <property type="molecule type" value="Genomic_DNA"/>
</dbReference>
<evidence type="ECO:0000313" key="3">
    <source>
        <dbReference type="Proteomes" id="UP000294929"/>
    </source>
</evidence>
<evidence type="ECO:0000259" key="1">
    <source>
        <dbReference type="Pfam" id="PF09290"/>
    </source>
</evidence>
<evidence type="ECO:0000313" key="2">
    <source>
        <dbReference type="EMBL" id="TDK87683.1"/>
    </source>
</evidence>
<dbReference type="GO" id="GO:0008774">
    <property type="term" value="F:acetaldehyde dehydrogenase (acetylating) activity"/>
    <property type="evidence" value="ECO:0007669"/>
    <property type="project" value="InterPro"/>
</dbReference>
<feature type="domain" description="Acetaldehyde dehydrogenase C-terminal" evidence="1">
    <location>
        <begin position="7"/>
        <end position="146"/>
    </location>
</feature>
<dbReference type="Pfam" id="PF09290">
    <property type="entry name" value="AcetDehyd-dimer"/>
    <property type="match status" value="1"/>
</dbReference>